<feature type="non-terminal residue" evidence="1">
    <location>
        <position position="1"/>
    </location>
</feature>
<organism evidence="1 2">
    <name type="scientific">Marmota monax</name>
    <name type="common">Woodchuck</name>
    <dbReference type="NCBI Taxonomy" id="9995"/>
    <lineage>
        <taxon>Eukaryota</taxon>
        <taxon>Metazoa</taxon>
        <taxon>Chordata</taxon>
        <taxon>Craniata</taxon>
        <taxon>Vertebrata</taxon>
        <taxon>Euteleostomi</taxon>
        <taxon>Mammalia</taxon>
        <taxon>Eutheria</taxon>
        <taxon>Euarchontoglires</taxon>
        <taxon>Glires</taxon>
        <taxon>Rodentia</taxon>
        <taxon>Sciuromorpha</taxon>
        <taxon>Sciuridae</taxon>
        <taxon>Xerinae</taxon>
        <taxon>Marmotini</taxon>
        <taxon>Marmota</taxon>
    </lineage>
</organism>
<dbReference type="AlphaFoldDB" id="A0A5E4CPB0"/>
<dbReference type="EMBL" id="CABDUW010001620">
    <property type="protein sequence ID" value="VTJ82999.1"/>
    <property type="molecule type" value="Genomic_DNA"/>
</dbReference>
<dbReference type="Proteomes" id="UP000335636">
    <property type="component" value="Unassembled WGS sequence"/>
</dbReference>
<sequence>VPLGLFTRLLSKLASWGYFKKQMKALIESTAVNPQSEAGEAVLKGSVIDTVQVISYV</sequence>
<reference evidence="1" key="1">
    <citation type="submission" date="2019-04" db="EMBL/GenBank/DDBJ databases">
        <authorList>
            <person name="Alioto T."/>
            <person name="Alioto T."/>
        </authorList>
    </citation>
    <scope>NUCLEOTIDE SEQUENCE [LARGE SCALE GENOMIC DNA]</scope>
</reference>
<keyword evidence="2" id="KW-1185">Reference proteome</keyword>
<evidence type="ECO:0000313" key="2">
    <source>
        <dbReference type="Proteomes" id="UP000335636"/>
    </source>
</evidence>
<proteinExistence type="predicted"/>
<gene>
    <name evidence="1" type="ORF">MONAX_5E000118</name>
</gene>
<protein>
    <submittedName>
        <fullName evidence="1">Uncharacterized protein</fullName>
    </submittedName>
</protein>
<evidence type="ECO:0000313" key="1">
    <source>
        <dbReference type="EMBL" id="VTJ82999.1"/>
    </source>
</evidence>
<accession>A0A5E4CPB0</accession>
<feature type="non-terminal residue" evidence="1">
    <location>
        <position position="57"/>
    </location>
</feature>
<comment type="caution">
    <text evidence="1">The sequence shown here is derived from an EMBL/GenBank/DDBJ whole genome shotgun (WGS) entry which is preliminary data.</text>
</comment>
<name>A0A5E4CPB0_MARMO</name>